<gene>
    <name evidence="1" type="ORF">BK658_12065</name>
</gene>
<dbReference type="Proteomes" id="UP000284684">
    <property type="component" value="Unassembled WGS sequence"/>
</dbReference>
<accession>A0A423GTF6</accession>
<reference evidence="1 2" key="1">
    <citation type="submission" date="2016-10" db="EMBL/GenBank/DDBJ databases">
        <title>Comparative genome analysis of multiple Pseudomonas spp. focuses on biocontrol and plant growth promoting traits.</title>
        <authorList>
            <person name="Tao X.-Y."/>
            <person name="Taylor C.G."/>
        </authorList>
    </citation>
    <scope>NUCLEOTIDE SEQUENCE [LARGE SCALE GENOMIC DNA]</scope>
    <source>
        <strain evidence="1 2">37D10</strain>
    </source>
</reference>
<dbReference type="EMBL" id="MOBI01000013">
    <property type="protein sequence ID" value="ROM99303.1"/>
    <property type="molecule type" value="Genomic_DNA"/>
</dbReference>
<proteinExistence type="predicted"/>
<dbReference type="AlphaFoldDB" id="A0A423GTF6"/>
<dbReference type="RefSeq" id="WP_123582561.1">
    <property type="nucleotide sequence ID" value="NZ_MOBI01000013.1"/>
</dbReference>
<name>A0A423GTF6_9PSED</name>
<evidence type="ECO:0000313" key="2">
    <source>
        <dbReference type="Proteomes" id="UP000284684"/>
    </source>
</evidence>
<comment type="caution">
    <text evidence="1">The sequence shown here is derived from an EMBL/GenBank/DDBJ whole genome shotgun (WGS) entry which is preliminary data.</text>
</comment>
<sequence length="60" mass="6422">MQRITLKDLKALMVASSGLKAISLGRTSAQGLLKAIDGQFADTLEVKLPGSVIVTQWHTI</sequence>
<organism evidence="1 2">
    <name type="scientific">Pseudomonas brassicacearum</name>
    <dbReference type="NCBI Taxonomy" id="930166"/>
    <lineage>
        <taxon>Bacteria</taxon>
        <taxon>Pseudomonadati</taxon>
        <taxon>Pseudomonadota</taxon>
        <taxon>Gammaproteobacteria</taxon>
        <taxon>Pseudomonadales</taxon>
        <taxon>Pseudomonadaceae</taxon>
        <taxon>Pseudomonas</taxon>
    </lineage>
</organism>
<evidence type="ECO:0000313" key="1">
    <source>
        <dbReference type="EMBL" id="ROM99303.1"/>
    </source>
</evidence>
<protein>
    <submittedName>
        <fullName evidence="1">Uncharacterized protein</fullName>
    </submittedName>
</protein>